<protein>
    <submittedName>
        <fullName evidence="2">Uncharacterized protein</fullName>
    </submittedName>
</protein>
<sequence>GSSRSGPQRQATSRPPPLHPDFCHSGAGIHSFPVSLCPVPPSAPSPTPSPILYPATPSRLCPSSRVPAPVPLASALHTPWKISTPCSPRAIGTLCTPLSPSAPSHRPPGLSLSGGSLLLSRVGCASGSRLVMSGWRSGSTSGSRPPPTRASSR</sequence>
<organism evidence="2">
    <name type="scientific">Mus musculus</name>
    <name type="common">Mouse</name>
    <dbReference type="NCBI Taxonomy" id="10090"/>
    <lineage>
        <taxon>Eukaryota</taxon>
        <taxon>Metazoa</taxon>
        <taxon>Chordata</taxon>
        <taxon>Craniata</taxon>
        <taxon>Vertebrata</taxon>
        <taxon>Euteleostomi</taxon>
        <taxon>Mammalia</taxon>
        <taxon>Eutheria</taxon>
        <taxon>Euarchontoglires</taxon>
        <taxon>Glires</taxon>
        <taxon>Rodentia</taxon>
        <taxon>Myomorpha</taxon>
        <taxon>Muroidea</taxon>
        <taxon>Muridae</taxon>
        <taxon>Murinae</taxon>
        <taxon>Mus</taxon>
        <taxon>Mus</taxon>
    </lineage>
</organism>
<reference evidence="2" key="1">
    <citation type="journal article" date="1999" name="Methods Enzymol.">
        <title>High-efficiency full-length cDNA cloning.</title>
        <authorList>
            <person name="Carninci P."/>
            <person name="Hayashizaki Y."/>
        </authorList>
    </citation>
    <scope>NUCLEOTIDE SEQUENCE</scope>
    <source>
        <strain evidence="2">C57BL/6J</strain>
        <tissue evidence="2">Cerebellum</tissue>
    </source>
</reference>
<reference evidence="2" key="7">
    <citation type="journal article" date="2005" name="Science">
        <title>The Transcriptional Landscape of the Mammalian Genome.</title>
        <authorList>
            <consortium name="The FANTOM Consortium"/>
            <consortium name="Riken Genome Exploration Research Group and Genome Science Group (Genome Network Project Core Group)"/>
        </authorList>
    </citation>
    <scope>NUCLEOTIDE SEQUENCE</scope>
    <source>
        <strain evidence="2">C57BL/6J</strain>
        <tissue evidence="2">Cerebellum</tissue>
    </source>
</reference>
<dbReference type="EMBL" id="AK043287">
    <property type="protein sequence ID" value="BAC31515.1"/>
    <property type="molecule type" value="mRNA"/>
</dbReference>
<evidence type="ECO:0000256" key="1">
    <source>
        <dbReference type="SAM" id="MobiDB-lite"/>
    </source>
</evidence>
<accession>Q8BXV3</accession>
<evidence type="ECO:0000313" key="2">
    <source>
        <dbReference type="EMBL" id="BAC31515.1"/>
    </source>
</evidence>
<feature type="non-terminal residue" evidence="2">
    <location>
        <position position="1"/>
    </location>
</feature>
<name>Q8BXV3_MOUSE</name>
<feature type="compositionally biased region" description="Polar residues" evidence="1">
    <location>
        <begin position="1"/>
        <end position="13"/>
    </location>
</feature>
<reference evidence="2" key="2">
    <citation type="journal article" date="2000" name="Genome Res.">
        <title>Normalization and subtraction of cap-trapper-selected cDNAs to prepare full-length cDNA libraries for rapid discovery of new genes.</title>
        <authorList>
            <person name="Carninci P."/>
            <person name="Shibata Y."/>
            <person name="Hayatsu N."/>
            <person name="Sugahara Y."/>
            <person name="Shibata K."/>
            <person name="Itoh M."/>
            <person name="Konno H."/>
            <person name="Okazaki Y."/>
            <person name="Muramatsu M."/>
            <person name="Hayashizaki Y."/>
        </authorList>
    </citation>
    <scope>NUCLEOTIDE SEQUENCE</scope>
    <source>
        <strain evidence="2">C57BL/6J</strain>
        <tissue evidence="2">Cerebellum</tissue>
    </source>
</reference>
<gene>
    <name evidence="3" type="primary">Pld5</name>
</gene>
<reference evidence="2" key="5">
    <citation type="submission" date="2001-07" db="EMBL/GenBank/DDBJ databases">
        <authorList>
            <person name="Adachi J."/>
            <person name="Aizawa K."/>
            <person name="Akimura T."/>
            <person name="Arakawa T."/>
            <person name="Bono H."/>
            <person name="Carninci P."/>
            <person name="Fukuda S."/>
            <person name="Furuno M."/>
            <person name="Hanagaki T."/>
            <person name="Hara A."/>
            <person name="Hashizume W."/>
            <person name="Hayashida K."/>
            <person name="Hayatsu N."/>
            <person name="Hiramoto K."/>
            <person name="Hiraoka T."/>
            <person name="Hirozane T."/>
            <person name="Hori F."/>
            <person name="Imotani K."/>
            <person name="Ishii Y."/>
            <person name="Itoh M."/>
            <person name="Kagawa I."/>
            <person name="Kasukawa T."/>
            <person name="Katoh H."/>
            <person name="Kawai J."/>
            <person name="Kojima Y."/>
            <person name="Kondo S."/>
            <person name="Konno H."/>
            <person name="Kouda M."/>
            <person name="Koya S."/>
            <person name="Kurihara C."/>
            <person name="Matsuyama T."/>
            <person name="Miyazaki A."/>
            <person name="Murata M."/>
            <person name="Nakamura M."/>
            <person name="Nishi K."/>
            <person name="Nomura K."/>
            <person name="Numazaki R."/>
            <person name="Ohno M."/>
            <person name="Ohsato N."/>
            <person name="Okazaki Y."/>
            <person name="Saito R."/>
            <person name="Saitoh H."/>
            <person name="Sakai C."/>
            <person name="Sakai K."/>
            <person name="Sakazume N."/>
            <person name="Sano H."/>
            <person name="Sasaki D."/>
            <person name="Shibata K."/>
            <person name="Shinagawa A."/>
            <person name="Shiraki T."/>
            <person name="Sogabe Y."/>
            <person name="Tagami M."/>
            <person name="Tagawa A."/>
            <person name="Takahashi F."/>
            <person name="Takaku-Akahira S."/>
            <person name="Takeda Y."/>
            <person name="Tanaka T."/>
            <person name="Tomaru A."/>
            <person name="Toya T."/>
            <person name="Yasunishi A."/>
            <person name="Muramatsu M."/>
            <person name="Hayashizaki Y."/>
        </authorList>
    </citation>
    <scope>NUCLEOTIDE SEQUENCE</scope>
    <source>
        <strain evidence="2">C57BL/6J</strain>
        <tissue evidence="2">Cerebellum</tissue>
    </source>
</reference>
<reference evidence="2" key="4">
    <citation type="journal article" date="2001" name="Nature">
        <title>Functional annotation of a full-length mouse cDNA collection.</title>
        <authorList>
            <consortium name="The RIKEN Genome Exploration Research Group Phase II Team and the FANTOM Consortium"/>
        </authorList>
    </citation>
    <scope>NUCLEOTIDE SEQUENCE</scope>
    <source>
        <strain evidence="2">C57BL/6J</strain>
        <tissue evidence="2">Cerebellum</tissue>
    </source>
</reference>
<reference evidence="2" key="6">
    <citation type="journal article" date="2002" name="Nature">
        <title>Analysis of the mouse transcriptome based on functional annotation of 60,770 full-length cDNAs.</title>
        <authorList>
            <consortium name="The FANTOM Consortium and the RIKEN Genome Exploration Research Group Phase I and II Team"/>
        </authorList>
    </citation>
    <scope>NUCLEOTIDE SEQUENCE</scope>
    <source>
        <strain evidence="2">C57BL/6J</strain>
        <tissue evidence="2">Cerebellum</tissue>
    </source>
</reference>
<feature type="compositionally biased region" description="Low complexity" evidence="1">
    <location>
        <begin position="133"/>
        <end position="143"/>
    </location>
</feature>
<proteinExistence type="evidence at transcript level"/>
<feature type="compositionally biased region" description="Pro residues" evidence="1">
    <location>
        <begin position="144"/>
        <end position="153"/>
    </location>
</feature>
<dbReference type="AGR" id="MGI:2442056"/>
<reference evidence="2" key="3">
    <citation type="journal article" date="2000" name="Genome Res.">
        <title>RIKEN integrated sequence analysis (RISA) system--384-format sequencing pipeline with 384 multicapillary sequencer.</title>
        <authorList>
            <person name="Shibata K."/>
            <person name="Itoh M."/>
            <person name="Aizawa K."/>
            <person name="Nagaoka S."/>
            <person name="Sasaki N."/>
            <person name="Carninci P."/>
            <person name="Konno H."/>
            <person name="Akiyama J."/>
            <person name="Nishi K."/>
            <person name="Kitsunai T."/>
            <person name="Tashiro H."/>
            <person name="Itoh M."/>
            <person name="Sumi N."/>
            <person name="Ishii Y."/>
            <person name="Nakamura S."/>
            <person name="Hazama M."/>
            <person name="Nishine T."/>
            <person name="Harada A."/>
            <person name="Yamamoto R."/>
            <person name="Matsumoto H."/>
            <person name="Sakaguchi S."/>
            <person name="Ikegami T."/>
            <person name="Kashiwagi K."/>
            <person name="Fujiwake S."/>
            <person name="Inoue K."/>
            <person name="Togawa Y."/>
            <person name="Izawa M."/>
            <person name="Ohara E."/>
            <person name="Watahiki M."/>
            <person name="Yoneda Y."/>
            <person name="Ishikawa T."/>
            <person name="Ozawa K."/>
            <person name="Tanaka T."/>
            <person name="Matsuura S."/>
            <person name="Kawai J."/>
            <person name="Okazaki Y."/>
            <person name="Muramatsu M."/>
            <person name="Inoue Y."/>
            <person name="Kira A."/>
            <person name="Hayashizaki Y."/>
        </authorList>
    </citation>
    <scope>NUCLEOTIDE SEQUENCE</scope>
    <source>
        <strain evidence="2">C57BL/6J</strain>
        <tissue evidence="2">Cerebellum</tissue>
    </source>
</reference>
<dbReference type="MGI" id="MGI:2442056">
    <property type="gene designation" value="Pld5"/>
</dbReference>
<dbReference type="AlphaFoldDB" id="Q8BXV3"/>
<feature type="region of interest" description="Disordered" evidence="1">
    <location>
        <begin position="133"/>
        <end position="153"/>
    </location>
</feature>
<feature type="region of interest" description="Disordered" evidence="1">
    <location>
        <begin position="1"/>
        <end position="24"/>
    </location>
</feature>
<evidence type="ECO:0000313" key="3">
    <source>
        <dbReference type="MGI" id="MGI:2442056"/>
    </source>
</evidence>
<reference evidence="2" key="8">
    <citation type="journal article" date="2005" name="Science">
        <title>Antisense Transcription in the Mammalian Transcriptome.</title>
        <authorList>
            <consortium name="RIKEN Genome Exploration Research Group and Genome Science Group (Genome Network Project Core Group) and the FANTOM Consortium"/>
        </authorList>
    </citation>
    <scope>NUCLEOTIDE SEQUENCE</scope>
    <source>
        <strain evidence="2">C57BL/6J</strain>
        <tissue evidence="2">Cerebellum</tissue>
    </source>
</reference>